<keyword evidence="2" id="KW-1185">Reference proteome</keyword>
<organism evidence="1 2">
    <name type="scientific">Gloeobacter kilaueensis (strain ATCC BAA-2537 / CCAP 1431/1 / ULC 316 / JS1)</name>
    <dbReference type="NCBI Taxonomy" id="1183438"/>
    <lineage>
        <taxon>Bacteria</taxon>
        <taxon>Bacillati</taxon>
        <taxon>Cyanobacteriota</taxon>
        <taxon>Cyanophyceae</taxon>
        <taxon>Gloeobacterales</taxon>
        <taxon>Gloeobacteraceae</taxon>
        <taxon>Gloeobacter</taxon>
    </lineage>
</organism>
<protein>
    <submittedName>
        <fullName evidence="1">Uncharacterized protein</fullName>
    </submittedName>
</protein>
<gene>
    <name evidence="1" type="ORF">GKIL_3984</name>
</gene>
<reference evidence="1 2" key="1">
    <citation type="journal article" date="2013" name="PLoS ONE">
        <title>Cultivation and Complete Genome Sequencing of Gloeobacter kilaueensis sp. nov., from a Lava Cave in Kilauea Caldera, Hawai'i.</title>
        <authorList>
            <person name="Saw J.H."/>
            <person name="Schatz M."/>
            <person name="Brown M.V."/>
            <person name="Kunkel D.D."/>
            <person name="Foster J.S."/>
            <person name="Shick H."/>
            <person name="Christensen S."/>
            <person name="Hou S."/>
            <person name="Wan X."/>
            <person name="Donachie S.P."/>
        </authorList>
    </citation>
    <scope>NUCLEOTIDE SEQUENCE [LARGE SCALE GENOMIC DNA]</scope>
    <source>
        <strain evidence="2">JS</strain>
    </source>
</reference>
<proteinExistence type="predicted"/>
<evidence type="ECO:0000313" key="1">
    <source>
        <dbReference type="EMBL" id="AGY60230.1"/>
    </source>
</evidence>
<dbReference type="AlphaFoldDB" id="U5QR82"/>
<evidence type="ECO:0000313" key="2">
    <source>
        <dbReference type="Proteomes" id="UP000017396"/>
    </source>
</evidence>
<accession>U5QR82</accession>
<name>U5QR82_GLOK1</name>
<dbReference type="KEGG" id="glj:GKIL_3984"/>
<dbReference type="HOGENOM" id="CLU_2916016_0_0_3"/>
<dbReference type="EMBL" id="CP003587">
    <property type="protein sequence ID" value="AGY60230.1"/>
    <property type="molecule type" value="Genomic_DNA"/>
</dbReference>
<sequence length="61" mass="6557">MRGQPAGSRAISLARDFVDRRAKHLSSLHQSSIEAGYVCAKRCGKGCQILKGVQIPGVPHL</sequence>
<dbReference type="Proteomes" id="UP000017396">
    <property type="component" value="Chromosome"/>
</dbReference>